<proteinExistence type="predicted"/>
<protein>
    <submittedName>
        <fullName evidence="2">Uncharacterized protein</fullName>
    </submittedName>
</protein>
<dbReference type="EMBL" id="JANVFO010000005">
    <property type="protein sequence ID" value="KAJ3736468.1"/>
    <property type="molecule type" value="Genomic_DNA"/>
</dbReference>
<feature type="compositionally biased region" description="Polar residues" evidence="1">
    <location>
        <begin position="22"/>
        <end position="39"/>
    </location>
</feature>
<sequence>MPTFGPFNHESLIESLGKSLDVNTASPTVPKRQSLSSSLCLPDRLPNSSFIQREAEKAGPKAILRQLRRSPSPSSSEADDDFESEDGSHTRDPSSASTQSTSPSNSPSQPNHQPNHIQNSNSSWKDPQPFEVLRAVERKDVVYLMEIRDRAFHLLLRKWGDVTPLLHAMRIGKSHRDVAIILLGSFSRYINHLDDSELQKPRTKTVLKALRANLKLAIDVGLAKSQSDLTASFLQTLIMSEGEKWIHAQRSNVMIALRAGTAGEPVKTADAAVRKFATRELGKAELIASLEDYIANAASDLLLLAAWSLALESIQGESIPISYFARDDRVYKAFVERLDKNEKVIRQSLSRRLKWQLRVLKAVLEGRTITFRVRIQLPLCHYSSYPSFPCRGKWRFLQKNWTKAKEFRNTYDLSNLNRWFTDSLGVVYFLARKRCPAG</sequence>
<dbReference type="AlphaFoldDB" id="A0AA38JSV2"/>
<evidence type="ECO:0000313" key="2">
    <source>
        <dbReference type="EMBL" id="KAJ3736468.1"/>
    </source>
</evidence>
<accession>A0AA38JSV2</accession>
<gene>
    <name evidence="2" type="ORF">DFJ43DRAFT_1052283</name>
</gene>
<keyword evidence="3" id="KW-1185">Reference proteome</keyword>
<reference evidence="2" key="2">
    <citation type="journal article" date="2023" name="Proc. Natl. Acad. Sci. U.S.A.">
        <title>A global phylogenomic analysis of the shiitake genus Lentinula.</title>
        <authorList>
            <person name="Sierra-Patev S."/>
            <person name="Min B."/>
            <person name="Naranjo-Ortiz M."/>
            <person name="Looney B."/>
            <person name="Konkel Z."/>
            <person name="Slot J.C."/>
            <person name="Sakamoto Y."/>
            <person name="Steenwyk J.L."/>
            <person name="Rokas A."/>
            <person name="Carro J."/>
            <person name="Camarero S."/>
            <person name="Ferreira P."/>
            <person name="Molpeceres G."/>
            <person name="Ruiz-Duenas F.J."/>
            <person name="Serrano A."/>
            <person name="Henrissat B."/>
            <person name="Drula E."/>
            <person name="Hughes K.W."/>
            <person name="Mata J.L."/>
            <person name="Ishikawa N.K."/>
            <person name="Vargas-Isla R."/>
            <person name="Ushijima S."/>
            <person name="Smith C.A."/>
            <person name="Donoghue J."/>
            <person name="Ahrendt S."/>
            <person name="Andreopoulos W."/>
            <person name="He G."/>
            <person name="LaButti K."/>
            <person name="Lipzen A."/>
            <person name="Ng V."/>
            <person name="Riley R."/>
            <person name="Sandor L."/>
            <person name="Barry K."/>
            <person name="Martinez A.T."/>
            <person name="Xiao Y."/>
            <person name="Gibbons J.G."/>
            <person name="Terashima K."/>
            <person name="Grigoriev I.V."/>
            <person name="Hibbett D."/>
        </authorList>
    </citation>
    <scope>NUCLEOTIDE SEQUENCE</scope>
    <source>
        <strain evidence="2">ET3784</strain>
    </source>
</reference>
<feature type="compositionally biased region" description="Low complexity" evidence="1">
    <location>
        <begin position="93"/>
        <end position="116"/>
    </location>
</feature>
<comment type="caution">
    <text evidence="2">The sequence shown here is derived from an EMBL/GenBank/DDBJ whole genome shotgun (WGS) entry which is preliminary data.</text>
</comment>
<feature type="region of interest" description="Disordered" evidence="1">
    <location>
        <begin position="22"/>
        <end position="125"/>
    </location>
</feature>
<evidence type="ECO:0000313" key="3">
    <source>
        <dbReference type="Proteomes" id="UP001176059"/>
    </source>
</evidence>
<reference evidence="2" key="1">
    <citation type="submission" date="2022-08" db="EMBL/GenBank/DDBJ databases">
        <authorList>
            <consortium name="DOE Joint Genome Institute"/>
            <person name="Min B."/>
            <person name="Sierra-Patev S."/>
            <person name="Naranjo-Ortiz M."/>
            <person name="Looney B."/>
            <person name="Konkel Z."/>
            <person name="Slot J.C."/>
            <person name="Sakamoto Y."/>
            <person name="Steenwyk J.L."/>
            <person name="Rokas A."/>
            <person name="Carro J."/>
            <person name="Camarero S."/>
            <person name="Ferreira P."/>
            <person name="Molpeceres G."/>
            <person name="Ruiz-duenas F.J."/>
            <person name="Serrano A."/>
            <person name="Henrissat B."/>
            <person name="Drula E."/>
            <person name="Hughes K.W."/>
            <person name="Mata J.L."/>
            <person name="Ishikawa N.K."/>
            <person name="Vargas-Isla R."/>
            <person name="Ushijima S."/>
            <person name="Smith C.A."/>
            <person name="Ahrendt S."/>
            <person name="Andreopoulos W."/>
            <person name="He G."/>
            <person name="LaButti K."/>
            <person name="Lipzen A."/>
            <person name="Ng V."/>
            <person name="Riley R."/>
            <person name="Sandor L."/>
            <person name="Barry K."/>
            <person name="Martinez A.T."/>
            <person name="Xiao Y."/>
            <person name="Gibbons J.G."/>
            <person name="Terashima K."/>
            <person name="Hibbett D.S."/>
            <person name="Grigoriev I.V."/>
        </authorList>
    </citation>
    <scope>NUCLEOTIDE SEQUENCE</scope>
    <source>
        <strain evidence="2">ET3784</strain>
    </source>
</reference>
<evidence type="ECO:0000256" key="1">
    <source>
        <dbReference type="SAM" id="MobiDB-lite"/>
    </source>
</evidence>
<dbReference type="Proteomes" id="UP001176059">
    <property type="component" value="Unassembled WGS sequence"/>
</dbReference>
<organism evidence="2 3">
    <name type="scientific">Lentinula guzmanii</name>
    <dbReference type="NCBI Taxonomy" id="2804957"/>
    <lineage>
        <taxon>Eukaryota</taxon>
        <taxon>Fungi</taxon>
        <taxon>Dikarya</taxon>
        <taxon>Basidiomycota</taxon>
        <taxon>Agaricomycotina</taxon>
        <taxon>Agaricomycetes</taxon>
        <taxon>Agaricomycetidae</taxon>
        <taxon>Agaricales</taxon>
        <taxon>Marasmiineae</taxon>
        <taxon>Omphalotaceae</taxon>
        <taxon>Lentinula</taxon>
    </lineage>
</organism>
<name>A0AA38JSV2_9AGAR</name>